<evidence type="ECO:0008006" key="3">
    <source>
        <dbReference type="Google" id="ProtNLM"/>
    </source>
</evidence>
<gene>
    <name evidence="2" type="ORF">ACOF00016_LOCUS13456</name>
</gene>
<protein>
    <recommendedName>
        <fullName evidence="3">Auto-transporter adhesin head GIN domain-containing protein</fullName>
    </recommendedName>
</protein>
<name>A0A7S3PAM6_9STRA</name>
<dbReference type="AlphaFoldDB" id="A0A7S3PAM6"/>
<keyword evidence="1" id="KW-0732">Signal</keyword>
<reference evidence="2" key="1">
    <citation type="submission" date="2021-01" db="EMBL/GenBank/DDBJ databases">
        <authorList>
            <person name="Corre E."/>
            <person name="Pelletier E."/>
            <person name="Niang G."/>
            <person name="Scheremetjew M."/>
            <person name="Finn R."/>
            <person name="Kale V."/>
            <person name="Holt S."/>
            <person name="Cochrane G."/>
            <person name="Meng A."/>
            <person name="Brown T."/>
            <person name="Cohen L."/>
        </authorList>
    </citation>
    <scope>NUCLEOTIDE SEQUENCE</scope>
    <source>
        <strain evidence="2">CCMP127</strain>
    </source>
</reference>
<feature type="signal peptide" evidence="1">
    <location>
        <begin position="1"/>
        <end position="22"/>
    </location>
</feature>
<proteinExistence type="predicted"/>
<sequence length="311" mass="32561">MTQTSSSWLILLLLAPTTVVWSQTCATFVPIDVTGIGTDFTKLILEPNCPTETQKLPGQLHYHITTLAAVQDEMTLTGSDADVVTPILTARGLGIDLNDAWNGNGGVGVELIMGAGQLQELELYGVRDQVFVTDTAGGLREVFDEGVDNVLTIITTRSGTLQYTHKGNGGATVIDAPNAVLDIDINGADHDLRIVSCQGLEGVITGTGNELLVAAGEITSLQVTGLNNNINVHTDIPTENGCANVVLEGLSNECTDNADSDITAAVVALDCVGPLDYTVECSGAASMIRSAMVWWLAATTTAGLFLSNSIV</sequence>
<evidence type="ECO:0000313" key="2">
    <source>
        <dbReference type="EMBL" id="CAE0416398.1"/>
    </source>
</evidence>
<organism evidence="2">
    <name type="scientific">Amphora coffeiformis</name>
    <dbReference type="NCBI Taxonomy" id="265554"/>
    <lineage>
        <taxon>Eukaryota</taxon>
        <taxon>Sar</taxon>
        <taxon>Stramenopiles</taxon>
        <taxon>Ochrophyta</taxon>
        <taxon>Bacillariophyta</taxon>
        <taxon>Bacillariophyceae</taxon>
        <taxon>Bacillariophycidae</taxon>
        <taxon>Thalassiophysales</taxon>
        <taxon>Catenulaceae</taxon>
        <taxon>Amphora</taxon>
    </lineage>
</organism>
<feature type="chain" id="PRO_5030605044" description="Auto-transporter adhesin head GIN domain-containing protein" evidence="1">
    <location>
        <begin position="23"/>
        <end position="311"/>
    </location>
</feature>
<dbReference type="EMBL" id="HBIM01017466">
    <property type="protein sequence ID" value="CAE0416398.1"/>
    <property type="molecule type" value="Transcribed_RNA"/>
</dbReference>
<accession>A0A7S3PAM6</accession>
<evidence type="ECO:0000256" key="1">
    <source>
        <dbReference type="SAM" id="SignalP"/>
    </source>
</evidence>